<proteinExistence type="predicted"/>
<evidence type="ECO:0000256" key="1">
    <source>
        <dbReference type="SAM" id="SignalP"/>
    </source>
</evidence>
<evidence type="ECO:0000313" key="4">
    <source>
        <dbReference type="Proteomes" id="UP000807504"/>
    </source>
</evidence>
<dbReference type="AlphaFoldDB" id="A0A8T0E8D2"/>
<evidence type="ECO:0000313" key="3">
    <source>
        <dbReference type="EMBL" id="KAF8767657.1"/>
    </source>
</evidence>
<feature type="chain" id="PRO_5035824548" evidence="1">
    <location>
        <begin position="20"/>
        <end position="345"/>
    </location>
</feature>
<dbReference type="EMBL" id="JABXBU010002230">
    <property type="protein sequence ID" value="KAF8767657.1"/>
    <property type="molecule type" value="Genomic_DNA"/>
</dbReference>
<protein>
    <submittedName>
        <fullName evidence="3">Lipopolysaccharide-induced tumor necrosis like protein</fullName>
    </submittedName>
</protein>
<dbReference type="PROSITE" id="PS51837">
    <property type="entry name" value="LITAF"/>
    <property type="match status" value="1"/>
</dbReference>
<comment type="caution">
    <text evidence="3">The sequence shown here is derived from an EMBL/GenBank/DDBJ whole genome shotgun (WGS) entry which is preliminary data.</text>
</comment>
<dbReference type="PANTHER" id="PTHR33964:SF1">
    <property type="entry name" value="RE45066P"/>
    <property type="match status" value="1"/>
</dbReference>
<dbReference type="PANTHER" id="PTHR33964">
    <property type="entry name" value="RE45066P-RELATED"/>
    <property type="match status" value="1"/>
</dbReference>
<feature type="domain" description="LITAF" evidence="2">
    <location>
        <begin position="261"/>
        <end position="343"/>
    </location>
</feature>
<keyword evidence="4" id="KW-1185">Reference proteome</keyword>
<dbReference type="InterPro" id="IPR006629">
    <property type="entry name" value="LITAF"/>
</dbReference>
<keyword evidence="1" id="KW-0732">Signal</keyword>
<dbReference type="Pfam" id="PF10601">
    <property type="entry name" value="zf-LITAF-like"/>
    <property type="match status" value="1"/>
</dbReference>
<evidence type="ECO:0000259" key="2">
    <source>
        <dbReference type="PROSITE" id="PS51837"/>
    </source>
</evidence>
<reference evidence="3" key="2">
    <citation type="submission" date="2020-06" db="EMBL/GenBank/DDBJ databases">
        <authorList>
            <person name="Sheffer M."/>
        </authorList>
    </citation>
    <scope>NUCLEOTIDE SEQUENCE</scope>
</reference>
<organism evidence="3 4">
    <name type="scientific">Argiope bruennichi</name>
    <name type="common">Wasp spider</name>
    <name type="synonym">Aranea bruennichi</name>
    <dbReference type="NCBI Taxonomy" id="94029"/>
    <lineage>
        <taxon>Eukaryota</taxon>
        <taxon>Metazoa</taxon>
        <taxon>Ecdysozoa</taxon>
        <taxon>Arthropoda</taxon>
        <taxon>Chelicerata</taxon>
        <taxon>Arachnida</taxon>
        <taxon>Araneae</taxon>
        <taxon>Araneomorphae</taxon>
        <taxon>Entelegynae</taxon>
        <taxon>Araneoidea</taxon>
        <taxon>Araneidae</taxon>
        <taxon>Argiope</taxon>
    </lineage>
</organism>
<feature type="signal peptide" evidence="1">
    <location>
        <begin position="1"/>
        <end position="19"/>
    </location>
</feature>
<gene>
    <name evidence="3" type="ORF">HNY73_020579</name>
</gene>
<sequence length="345" mass="38359">MKLLLSLGLTLVLATLTLAEPPCHTSELMACVDIVINWSHTLPKRSLPVSEDEVKVECEAFTKAMDCAFKFRDSCVTPLQKEVLGLVIEGAQEFVKDFCTVGSATRLRYLEHAPCLNKVSQSDETKTQMEYALAVVESLNKQSEKDFIMYSCCGYRKIYNAFLKMGKDTCGKESVDPVLDMIRLVAAQLPDVICNGIEGNEDRCVALLPADGSKVSADAQKTALFTFLHNALKNCMWIIKHWVILTKYSTEKTVDKGVTFLLHTSYVEKVSFGREPAALVCKNCGQFIVTEISRHNGVCSFFTVLVTLFLCTPCAWLPLIVPTCKDTLHTCPNCGAIIGIHRYFK</sequence>
<accession>A0A8T0E8D2</accession>
<dbReference type="SMART" id="SM00714">
    <property type="entry name" value="LITAF"/>
    <property type="match status" value="1"/>
</dbReference>
<reference evidence="3" key="1">
    <citation type="journal article" date="2020" name="bioRxiv">
        <title>Chromosome-level reference genome of the European wasp spider Argiope bruennichi: a resource for studies on range expansion and evolutionary adaptation.</title>
        <authorList>
            <person name="Sheffer M.M."/>
            <person name="Hoppe A."/>
            <person name="Krehenwinkel H."/>
            <person name="Uhl G."/>
            <person name="Kuss A.W."/>
            <person name="Jensen L."/>
            <person name="Jensen C."/>
            <person name="Gillespie R.G."/>
            <person name="Hoff K.J."/>
            <person name="Prost S."/>
        </authorList>
    </citation>
    <scope>NUCLEOTIDE SEQUENCE</scope>
</reference>
<dbReference type="Proteomes" id="UP000807504">
    <property type="component" value="Unassembled WGS sequence"/>
</dbReference>
<name>A0A8T0E8D2_ARGBR</name>